<accession>A0A4V3GM56</accession>
<gene>
    <name evidence="1" type="ORF">EDB95_3163</name>
</gene>
<dbReference type="Pfam" id="PF09970">
    <property type="entry name" value="DUF2204"/>
    <property type="match status" value="1"/>
</dbReference>
<proteinExistence type="predicted"/>
<evidence type="ECO:0000313" key="2">
    <source>
        <dbReference type="Proteomes" id="UP000294498"/>
    </source>
</evidence>
<dbReference type="Proteomes" id="UP000294498">
    <property type="component" value="Unassembled WGS sequence"/>
</dbReference>
<dbReference type="OrthoDB" id="121150at2"/>
<organism evidence="1 2">
    <name type="scientific">Dinghuibacter silviterrae</name>
    <dbReference type="NCBI Taxonomy" id="1539049"/>
    <lineage>
        <taxon>Bacteria</taxon>
        <taxon>Pseudomonadati</taxon>
        <taxon>Bacteroidota</taxon>
        <taxon>Chitinophagia</taxon>
        <taxon>Chitinophagales</taxon>
        <taxon>Chitinophagaceae</taxon>
        <taxon>Dinghuibacter</taxon>
    </lineage>
</organism>
<sequence>MESSLAGDLLHVCKILNKHSVEYLLVGGTAVALHGYYRLSRQTSGKVTEKHDLDFWYNSSYGNYFKLLDALEELGQDVSYYRAETAPNPKKSFFRLEYDKFTVDFLPELPGLSKFYDSYHQREYSKVGNIEIPFINYADLIANKQTQGRAKDIEDIKQLKLRRGDAE</sequence>
<evidence type="ECO:0000313" key="1">
    <source>
        <dbReference type="EMBL" id="TDX02113.1"/>
    </source>
</evidence>
<keyword evidence="1" id="KW-0808">Transferase</keyword>
<dbReference type="AlphaFoldDB" id="A0A4V3GM56"/>
<dbReference type="InterPro" id="IPR018700">
    <property type="entry name" value="DUF2204"/>
</dbReference>
<dbReference type="SUPFAM" id="SSF81301">
    <property type="entry name" value="Nucleotidyltransferase"/>
    <property type="match status" value="1"/>
</dbReference>
<name>A0A4V3GM56_9BACT</name>
<dbReference type="Gene3D" id="3.30.460.40">
    <property type="match status" value="1"/>
</dbReference>
<dbReference type="InterPro" id="IPR043519">
    <property type="entry name" value="NT_sf"/>
</dbReference>
<dbReference type="RefSeq" id="WP_133994739.1">
    <property type="nucleotide sequence ID" value="NZ_SODV01000001.1"/>
</dbReference>
<dbReference type="EMBL" id="SODV01000001">
    <property type="protein sequence ID" value="TDX02113.1"/>
    <property type="molecule type" value="Genomic_DNA"/>
</dbReference>
<reference evidence="1 2" key="1">
    <citation type="submission" date="2019-03" db="EMBL/GenBank/DDBJ databases">
        <title>Genomic Encyclopedia of Type Strains, Phase IV (KMG-IV): sequencing the most valuable type-strain genomes for metagenomic binning, comparative biology and taxonomic classification.</title>
        <authorList>
            <person name="Goeker M."/>
        </authorList>
    </citation>
    <scope>NUCLEOTIDE SEQUENCE [LARGE SCALE GENOMIC DNA]</scope>
    <source>
        <strain evidence="1 2">DSM 100059</strain>
    </source>
</reference>
<dbReference type="GO" id="GO:0016740">
    <property type="term" value="F:transferase activity"/>
    <property type="evidence" value="ECO:0007669"/>
    <property type="project" value="UniProtKB-KW"/>
</dbReference>
<protein>
    <submittedName>
        <fullName evidence="1">Nucleotidyltransferase DUF2204</fullName>
    </submittedName>
</protein>
<keyword evidence="2" id="KW-1185">Reference proteome</keyword>
<comment type="caution">
    <text evidence="1">The sequence shown here is derived from an EMBL/GenBank/DDBJ whole genome shotgun (WGS) entry which is preliminary data.</text>
</comment>